<dbReference type="GO" id="GO:0006508">
    <property type="term" value="P:proteolysis"/>
    <property type="evidence" value="ECO:0007669"/>
    <property type="project" value="UniProtKB-KW"/>
</dbReference>
<evidence type="ECO:0000313" key="5">
    <source>
        <dbReference type="Proteomes" id="UP000345527"/>
    </source>
</evidence>
<dbReference type="PROSITE" id="PS51786">
    <property type="entry name" value="LON_PROTEOLYTIC"/>
    <property type="match status" value="1"/>
</dbReference>
<sequence length="281" mass="28871">MTDFKESLTRLARRAGAWAGSRSPRAKLGAATGLLAAVMLVLPSPYVVERPGPTADVLGESGGQQVIAVSGADTHADSGRLLLTTVNASGMPGYPALNAEVLWGWIRSDSIVMPSEALVTPGQSAEEYKSETERQMTGSQDSATAAALSFLKSRGVDTAGVSVQMHVDDIGGPSAGMMYALGVIDKLTEQSETGGNTVAGTGTIDQDGKVGAIGGIQLKLLGAKRDGATWFLAPKDNCSQVVGHVPDGLRDVSVSTLAEAYDALVAIGEGRGGDLPRCTAE</sequence>
<name>A0A5J5E1C3_9BIFI</name>
<dbReference type="Proteomes" id="UP000345527">
    <property type="component" value="Unassembled WGS sequence"/>
</dbReference>
<dbReference type="EMBL" id="RZNZ01000013">
    <property type="protein sequence ID" value="KAA8818833.1"/>
    <property type="molecule type" value="Genomic_DNA"/>
</dbReference>
<dbReference type="InterPro" id="IPR020568">
    <property type="entry name" value="Ribosomal_Su5_D2-typ_SF"/>
</dbReference>
<proteinExistence type="inferred from homology"/>
<evidence type="ECO:0000313" key="6">
    <source>
        <dbReference type="Proteomes" id="UP000374630"/>
    </source>
</evidence>
<comment type="catalytic activity">
    <reaction evidence="1">
        <text>Hydrolysis of proteins in presence of ATP.</text>
        <dbReference type="EC" id="3.4.21.53"/>
    </reaction>
</comment>
<evidence type="ECO:0000313" key="3">
    <source>
        <dbReference type="EMBL" id="KAA8818833.1"/>
    </source>
</evidence>
<evidence type="ECO:0000256" key="1">
    <source>
        <dbReference type="PROSITE-ProRule" id="PRU01122"/>
    </source>
</evidence>
<dbReference type="Pfam" id="PF05362">
    <property type="entry name" value="Lon_C"/>
    <property type="match status" value="1"/>
</dbReference>
<dbReference type="InterPro" id="IPR014721">
    <property type="entry name" value="Ribsml_uS5_D2-typ_fold_subgr"/>
</dbReference>
<dbReference type="GO" id="GO:0005524">
    <property type="term" value="F:ATP binding"/>
    <property type="evidence" value="ECO:0007669"/>
    <property type="project" value="InterPro"/>
</dbReference>
<protein>
    <recommendedName>
        <fullName evidence="1">endopeptidase La</fullName>
        <ecNumber evidence="1">3.4.21.53</ecNumber>
    </recommendedName>
</protein>
<feature type="domain" description="Lon proteolytic" evidence="2">
    <location>
        <begin position="169"/>
        <end position="267"/>
    </location>
</feature>
<comment type="caution">
    <text evidence="4">The sequence shown here is derived from an EMBL/GenBank/DDBJ whole genome shotgun (WGS) entry which is preliminary data.</text>
</comment>
<reference evidence="5 6" key="1">
    <citation type="journal article" date="2019" name="Syst. Appl. Microbiol.">
        <title>Characterization of Bifidobacterium species in feaces of the Egyptian fruit bat: Description of B. vespertilionis sp. nov. and B. rousetti sp. nov.</title>
        <authorList>
            <person name="Modesto M."/>
            <person name="Satti M."/>
            <person name="Watanabe K."/>
            <person name="Puglisi E."/>
            <person name="Morelli L."/>
            <person name="Huang C.-H."/>
            <person name="Liou J.-S."/>
            <person name="Miyashita M."/>
            <person name="Tamura T."/>
            <person name="Saito S."/>
            <person name="Mori K."/>
            <person name="Huang L."/>
            <person name="Sciavilla P."/>
            <person name="Sandri C."/>
            <person name="Spiezio C."/>
            <person name="Vitali F."/>
            <person name="Cavalieri D."/>
            <person name="Perpetuini G."/>
            <person name="Tofalo R."/>
            <person name="Bonetti A."/>
            <person name="Arita M."/>
            <person name="Mattarelli P."/>
        </authorList>
    </citation>
    <scope>NUCLEOTIDE SEQUENCE [LARGE SCALE GENOMIC DNA]</scope>
    <source>
        <strain evidence="3 6">RST16</strain>
        <strain evidence="4 5">RST8</strain>
    </source>
</reference>
<dbReference type="OrthoDB" id="2356897at2"/>
<organism evidence="4 5">
    <name type="scientific">Bifidobacterium vespertilionis</name>
    <dbReference type="NCBI Taxonomy" id="2562524"/>
    <lineage>
        <taxon>Bacteria</taxon>
        <taxon>Bacillati</taxon>
        <taxon>Actinomycetota</taxon>
        <taxon>Actinomycetes</taxon>
        <taxon>Bifidobacteriales</taxon>
        <taxon>Bifidobacteriaceae</taxon>
        <taxon>Bifidobacterium</taxon>
    </lineage>
</organism>
<feature type="active site" evidence="1">
    <location>
        <position position="174"/>
    </location>
</feature>
<dbReference type="GO" id="GO:0004252">
    <property type="term" value="F:serine-type endopeptidase activity"/>
    <property type="evidence" value="ECO:0007669"/>
    <property type="project" value="UniProtKB-UniRule"/>
</dbReference>
<gene>
    <name evidence="4" type="ORF">EM848_07260</name>
    <name evidence="3" type="ORF">EMO90_09200</name>
</gene>
<keyword evidence="1" id="KW-0720">Serine protease</keyword>
<evidence type="ECO:0000313" key="4">
    <source>
        <dbReference type="EMBL" id="KAA8822967.1"/>
    </source>
</evidence>
<keyword evidence="1 4" id="KW-0645">Protease</keyword>
<dbReference type="GO" id="GO:0004176">
    <property type="term" value="F:ATP-dependent peptidase activity"/>
    <property type="evidence" value="ECO:0007669"/>
    <property type="project" value="UniProtKB-UniRule"/>
</dbReference>
<dbReference type="InterPro" id="IPR008269">
    <property type="entry name" value="Lon_proteolytic"/>
</dbReference>
<keyword evidence="6" id="KW-1185">Reference proteome</keyword>
<feature type="active site" evidence="1">
    <location>
        <position position="219"/>
    </location>
</feature>
<dbReference type="SUPFAM" id="SSF54211">
    <property type="entry name" value="Ribosomal protein S5 domain 2-like"/>
    <property type="match status" value="1"/>
</dbReference>
<keyword evidence="1" id="KW-0378">Hydrolase</keyword>
<dbReference type="GO" id="GO:0030163">
    <property type="term" value="P:protein catabolic process"/>
    <property type="evidence" value="ECO:0007669"/>
    <property type="project" value="InterPro"/>
</dbReference>
<dbReference type="EMBL" id="RZOA01000013">
    <property type="protein sequence ID" value="KAA8822967.1"/>
    <property type="molecule type" value="Genomic_DNA"/>
</dbReference>
<dbReference type="Gene3D" id="3.30.230.10">
    <property type="match status" value="1"/>
</dbReference>
<dbReference type="EC" id="3.4.21.53" evidence="1"/>
<evidence type="ECO:0000259" key="2">
    <source>
        <dbReference type="PROSITE" id="PS51786"/>
    </source>
</evidence>
<dbReference type="InterPro" id="IPR027065">
    <property type="entry name" value="Lon_Prtase"/>
</dbReference>
<dbReference type="PANTHER" id="PTHR10046">
    <property type="entry name" value="ATP DEPENDENT LON PROTEASE FAMILY MEMBER"/>
    <property type="match status" value="1"/>
</dbReference>
<accession>A0A5J5E1C3</accession>
<comment type="similarity">
    <text evidence="1">Belongs to the peptidase S16 family.</text>
</comment>
<dbReference type="Proteomes" id="UP000374630">
    <property type="component" value="Unassembled WGS sequence"/>
</dbReference>
<dbReference type="AlphaFoldDB" id="A0A5J5E1C3"/>